<evidence type="ECO:0000313" key="1">
    <source>
        <dbReference type="EMBL" id="SMH70719.1"/>
    </source>
</evidence>
<dbReference type="OrthoDB" id="10815at2157"/>
<gene>
    <name evidence="1" type="ORF">NCS_10526</name>
</gene>
<reference evidence="2" key="1">
    <citation type="submission" date="2017-03" db="EMBL/GenBank/DDBJ databases">
        <authorList>
            <person name="Herbold C."/>
        </authorList>
    </citation>
    <scope>NUCLEOTIDE SEQUENCE [LARGE SCALE GENOMIC DNA]</scope>
</reference>
<evidence type="ECO:0000313" key="2">
    <source>
        <dbReference type="Proteomes" id="UP000230607"/>
    </source>
</evidence>
<organism evidence="1 2">
    <name type="scientific">Candidatus Nitrosotalea okcheonensis</name>
    <dbReference type="NCBI Taxonomy" id="1903276"/>
    <lineage>
        <taxon>Archaea</taxon>
        <taxon>Nitrososphaerota</taxon>
        <taxon>Nitrososphaeria</taxon>
        <taxon>Nitrosotaleales</taxon>
        <taxon>Nitrosotaleaceae</taxon>
        <taxon>Nitrosotalea</taxon>
    </lineage>
</organism>
<accession>A0A2H1FDI7</accession>
<proteinExistence type="predicted"/>
<name>A0A2H1FDI7_9ARCH</name>
<keyword evidence="2" id="KW-1185">Reference proteome</keyword>
<dbReference type="Proteomes" id="UP000230607">
    <property type="component" value="Chromosome 1"/>
</dbReference>
<sequence>MTIHTDVKTAIETNLDLMINQTKAYLPFLRVAFPGVQDFSELVFNMMVGNALSVFISQCTMRLQSPSADDFAEFGKIVESYRNKVKELF</sequence>
<protein>
    <submittedName>
        <fullName evidence="1">Uncharacterized protein</fullName>
    </submittedName>
</protein>
<dbReference type="AlphaFoldDB" id="A0A2H1FDI7"/>
<dbReference type="RefSeq" id="WP_157926814.1">
    <property type="nucleotide sequence ID" value="NZ_LT841358.1"/>
</dbReference>
<dbReference type="EMBL" id="LT841358">
    <property type="protein sequence ID" value="SMH70719.1"/>
    <property type="molecule type" value="Genomic_DNA"/>
</dbReference>